<evidence type="ECO:0000256" key="1">
    <source>
        <dbReference type="SAM" id="MobiDB-lite"/>
    </source>
</evidence>
<reference evidence="3" key="1">
    <citation type="journal article" date="2019" name="Int. J. Syst. Evol. Microbiol.">
        <title>The Global Catalogue of Microorganisms (GCM) 10K type strain sequencing project: providing services to taxonomists for standard genome sequencing and annotation.</title>
        <authorList>
            <consortium name="The Broad Institute Genomics Platform"/>
            <consortium name="The Broad Institute Genome Sequencing Center for Infectious Disease"/>
            <person name="Wu L."/>
            <person name="Ma J."/>
        </authorList>
    </citation>
    <scope>NUCLEOTIDE SEQUENCE [LARGE SCALE GENOMIC DNA]</scope>
    <source>
        <strain evidence="3">CCUG 49018</strain>
    </source>
</reference>
<dbReference type="Proteomes" id="UP001597182">
    <property type="component" value="Unassembled WGS sequence"/>
</dbReference>
<evidence type="ECO:0000313" key="2">
    <source>
        <dbReference type="EMBL" id="MFD1237424.1"/>
    </source>
</evidence>
<dbReference type="RefSeq" id="WP_379653316.1">
    <property type="nucleotide sequence ID" value="NZ_JBHTMB010000288.1"/>
</dbReference>
<sequence>MTTARQVRAGAASRTDVRTPAQSLQAADRFGPTLWTLSGRLTIAAQSSLITTTRDIPASVVLFGSTEAVTIRTVIGNPLVFGGNRADHDLRRAL</sequence>
<proteinExistence type="predicted"/>
<dbReference type="EMBL" id="JBHTMB010000288">
    <property type="protein sequence ID" value="MFD1237424.1"/>
    <property type="molecule type" value="Genomic_DNA"/>
</dbReference>
<comment type="caution">
    <text evidence="2">The sequence shown here is derived from an EMBL/GenBank/DDBJ whole genome shotgun (WGS) entry which is preliminary data.</text>
</comment>
<name>A0ABW3VTD9_9PSEU</name>
<feature type="region of interest" description="Disordered" evidence="1">
    <location>
        <begin position="1"/>
        <end position="24"/>
    </location>
</feature>
<evidence type="ECO:0000313" key="3">
    <source>
        <dbReference type="Proteomes" id="UP001597182"/>
    </source>
</evidence>
<organism evidence="2 3">
    <name type="scientific">Pseudonocardia benzenivorans</name>
    <dbReference type="NCBI Taxonomy" id="228005"/>
    <lineage>
        <taxon>Bacteria</taxon>
        <taxon>Bacillati</taxon>
        <taxon>Actinomycetota</taxon>
        <taxon>Actinomycetes</taxon>
        <taxon>Pseudonocardiales</taxon>
        <taxon>Pseudonocardiaceae</taxon>
        <taxon>Pseudonocardia</taxon>
    </lineage>
</organism>
<gene>
    <name evidence="2" type="ORF">ACFQ34_29425</name>
</gene>
<protein>
    <submittedName>
        <fullName evidence="2">Uncharacterized protein</fullName>
    </submittedName>
</protein>
<keyword evidence="3" id="KW-1185">Reference proteome</keyword>
<accession>A0ABW3VTD9</accession>